<feature type="region of interest" description="Disordered" evidence="1">
    <location>
        <begin position="779"/>
        <end position="832"/>
    </location>
</feature>
<reference evidence="3" key="1">
    <citation type="journal article" date="2020" name="BMC Genomics">
        <title>Correction to: Identification and distribution of gene clusters required for synthesis of sphingolipid metabolism inhibitors in diverse species of the filamentous fungus Fusarium.</title>
        <authorList>
            <person name="Kim H.S."/>
            <person name="Lohmar J.M."/>
            <person name="Busman M."/>
            <person name="Brown D.W."/>
            <person name="Naumann T.A."/>
            <person name="Divon H.H."/>
            <person name="Lysoe E."/>
            <person name="Uhlig S."/>
            <person name="Proctor R.H."/>
        </authorList>
    </citation>
    <scope>NUCLEOTIDE SEQUENCE</scope>
    <source>
        <strain evidence="3">NRRL 20472</strain>
    </source>
</reference>
<gene>
    <name evidence="3" type="ORF">FSARC_7881</name>
</gene>
<dbReference type="Proteomes" id="UP000622797">
    <property type="component" value="Unassembled WGS sequence"/>
</dbReference>
<reference evidence="3" key="2">
    <citation type="submission" date="2020-05" db="EMBL/GenBank/DDBJ databases">
        <authorList>
            <person name="Kim H.-S."/>
            <person name="Proctor R.H."/>
            <person name="Brown D.W."/>
        </authorList>
    </citation>
    <scope>NUCLEOTIDE SEQUENCE</scope>
    <source>
        <strain evidence="3">NRRL 20472</strain>
    </source>
</reference>
<protein>
    <recommendedName>
        <fullName evidence="2">Protein kinase domain-containing protein</fullName>
    </recommendedName>
</protein>
<evidence type="ECO:0000313" key="4">
    <source>
        <dbReference type="Proteomes" id="UP000622797"/>
    </source>
</evidence>
<dbReference type="InterPro" id="IPR000719">
    <property type="entry name" value="Prot_kinase_dom"/>
</dbReference>
<proteinExistence type="predicted"/>
<organism evidence="3 4">
    <name type="scientific">Fusarium sarcochroum</name>
    <dbReference type="NCBI Taxonomy" id="1208366"/>
    <lineage>
        <taxon>Eukaryota</taxon>
        <taxon>Fungi</taxon>
        <taxon>Dikarya</taxon>
        <taxon>Ascomycota</taxon>
        <taxon>Pezizomycotina</taxon>
        <taxon>Sordariomycetes</taxon>
        <taxon>Hypocreomycetidae</taxon>
        <taxon>Hypocreales</taxon>
        <taxon>Nectriaceae</taxon>
        <taxon>Fusarium</taxon>
        <taxon>Fusarium lateritium species complex</taxon>
    </lineage>
</organism>
<feature type="region of interest" description="Disordered" evidence="1">
    <location>
        <begin position="646"/>
        <end position="767"/>
    </location>
</feature>
<dbReference type="GO" id="GO:0005524">
    <property type="term" value="F:ATP binding"/>
    <property type="evidence" value="ECO:0007669"/>
    <property type="project" value="InterPro"/>
</dbReference>
<name>A0A8H4TUI5_9HYPO</name>
<accession>A0A8H4TUI5</accession>
<keyword evidence="4" id="KW-1185">Reference proteome</keyword>
<dbReference type="GO" id="GO:0004672">
    <property type="term" value="F:protein kinase activity"/>
    <property type="evidence" value="ECO:0007669"/>
    <property type="project" value="InterPro"/>
</dbReference>
<feature type="region of interest" description="Disordered" evidence="1">
    <location>
        <begin position="561"/>
        <end position="629"/>
    </location>
</feature>
<dbReference type="Gene3D" id="1.10.510.10">
    <property type="entry name" value="Transferase(Phosphotransferase) domain 1"/>
    <property type="match status" value="1"/>
</dbReference>
<sequence>MRPQDIRIKVVNVPDDEDRSEGDCTIRHRNICTIQAALLRGDSEITLMNWDFIPDDVWREIRRSQKEPNKVEVTKFVGFGPTNKDRDGYLAKDAQEAIGARRWLGLHFKFIKVLAAGGHGYVTLWDITFDDGSCRRVVIKRALSHSFNPQTESTFHLRYNGSEHTTQVVNLHAEAMKIQQKMSDQDPLAFAQFRAGHQWNAERVNCVVFEYCPYGDLYHLMTSAAERNVEFTNRVLWGIWECLVQGIATMAYSQEFIKEGTSFEKELWKAKKENSAWEFFDGLEEKPISHEVHLDMESLNILVGENETHPDQPIFKIHDLGAFSWVMNDVWQRMREKNYWNMRMPVKLHGLTPEQVSKEWDQLSIGNSQNDTMRLFANDNLRFGCVVAGRFGTWTNIFLIGRVMESVITGVFQRFPFQNAPHQTKDGSSAAQTHGWMLNQPEYSLVDAELREIVCQCLYERPQDRPSAVELLRNIEVRKSLGFSETKAEVKNWWDNFVGPREEVPLPARDPGANFGPVQQAVADNLGPLAMQPLRPPHQPQTEAEQQLAAALDMWKAAQADPDIGGVNSASRSPNLPDTRPVGEGNQGEAGPSRYVIPQRRDSEEEDRPDINPQGRYQVPQRRTGMAPEVLRVPQRIAGDRAPTLLQPAAPRDHSPGNGLLLPQRPAGPIQAQHGVPERGSGIGGRFSRVWPERGPNQADRGNLQRPFGAPDRFVLSGSTQYDQSGDPMDIDDEDNPYRPMQLSPDVGSPIFPPTHAPPSHRPHSPEFKTLSISRAIDSSAKQVSGGETRVPASTQSSRQVKFDLPQETVKSSKISKRPSKDKKLERCSSPKKSKALAAYVQKALPGMPVAIRNLVTRSEHLDARLRRGDVPVYAYMR</sequence>
<dbReference type="SUPFAM" id="SSF56112">
    <property type="entry name" value="Protein kinase-like (PK-like)"/>
    <property type="match status" value="1"/>
</dbReference>
<evidence type="ECO:0000313" key="3">
    <source>
        <dbReference type="EMBL" id="KAF4964184.1"/>
    </source>
</evidence>
<dbReference type="AlphaFoldDB" id="A0A8H4TUI5"/>
<dbReference type="InterPro" id="IPR011009">
    <property type="entry name" value="Kinase-like_dom_sf"/>
</dbReference>
<feature type="domain" description="Protein kinase" evidence="2">
    <location>
        <begin position="108"/>
        <end position="477"/>
    </location>
</feature>
<comment type="caution">
    <text evidence="3">The sequence shown here is derived from an EMBL/GenBank/DDBJ whole genome shotgun (WGS) entry which is preliminary data.</text>
</comment>
<dbReference type="EMBL" id="JABEXW010000423">
    <property type="protein sequence ID" value="KAF4964184.1"/>
    <property type="molecule type" value="Genomic_DNA"/>
</dbReference>
<dbReference type="PROSITE" id="PS50011">
    <property type="entry name" value="PROTEIN_KINASE_DOM"/>
    <property type="match status" value="1"/>
</dbReference>
<evidence type="ECO:0000259" key="2">
    <source>
        <dbReference type="PROSITE" id="PS50011"/>
    </source>
</evidence>
<evidence type="ECO:0000256" key="1">
    <source>
        <dbReference type="SAM" id="MobiDB-lite"/>
    </source>
</evidence>
<dbReference type="OrthoDB" id="4062651at2759"/>
<feature type="region of interest" description="Disordered" evidence="1">
    <location>
        <begin position="529"/>
        <end position="548"/>
    </location>
</feature>